<reference evidence="2" key="3">
    <citation type="submission" date="2020-05" db="EMBL/GenBank/DDBJ databases">
        <title>Electrophorus electricus (electric eel) genome, fEleEle1, primary haplotype.</title>
        <authorList>
            <person name="Myers G."/>
            <person name="Meyer A."/>
            <person name="Fedrigo O."/>
            <person name="Formenti G."/>
            <person name="Rhie A."/>
            <person name="Tracey A."/>
            <person name="Sims Y."/>
            <person name="Jarvis E.D."/>
        </authorList>
    </citation>
    <scope>NUCLEOTIDE SEQUENCE [LARGE SCALE GENOMIC DNA]</scope>
</reference>
<dbReference type="InterPro" id="IPR016821">
    <property type="entry name" value="G0S2"/>
</dbReference>
<dbReference type="OMA" id="GMMEVAC"/>
<keyword evidence="3" id="KW-1185">Reference proteome</keyword>
<dbReference type="STRING" id="8005.ENSEEEP00000003844"/>
<dbReference type="PANTHER" id="PTHR15570:SF2">
    <property type="entry name" value="G0_G1 SWITCH PROTEIN 2"/>
    <property type="match status" value="1"/>
</dbReference>
<evidence type="ECO:0000256" key="1">
    <source>
        <dbReference type="SAM" id="MobiDB-lite"/>
    </source>
</evidence>
<dbReference type="PANTHER" id="PTHR15570">
    <property type="entry name" value="G0/G1 SWITCH PROTEIN 2"/>
    <property type="match status" value="1"/>
</dbReference>
<reference evidence="3" key="2">
    <citation type="journal article" date="2017" name="Sci. Adv.">
        <title>A tail of two voltages: Proteomic comparison of the three electric organs of the electric eel.</title>
        <authorList>
            <person name="Traeger L.L."/>
            <person name="Sabat G."/>
            <person name="Barrett-Wilt G.A."/>
            <person name="Wells G.B."/>
            <person name="Sussman M.R."/>
        </authorList>
    </citation>
    <scope>NUCLEOTIDE SEQUENCE [LARGE SCALE GENOMIC DNA]</scope>
</reference>
<reference evidence="2" key="5">
    <citation type="submission" date="2025-09" db="UniProtKB">
        <authorList>
            <consortium name="Ensembl"/>
        </authorList>
    </citation>
    <scope>IDENTIFICATION</scope>
</reference>
<dbReference type="Ensembl" id="ENSEEET00000003898.2">
    <property type="protein sequence ID" value="ENSEEEP00000003844.1"/>
    <property type="gene ID" value="ENSEEEG00000002057.2"/>
</dbReference>
<evidence type="ECO:0000313" key="3">
    <source>
        <dbReference type="Proteomes" id="UP000314983"/>
    </source>
</evidence>
<protein>
    <recommendedName>
        <fullName evidence="4">G0/G1 switch 2</fullName>
    </recommendedName>
</protein>
<name>A0A4W4DWM8_ELEEL</name>
<proteinExistence type="predicted"/>
<dbReference type="GO" id="GO:0001666">
    <property type="term" value="P:response to hypoxia"/>
    <property type="evidence" value="ECO:0007669"/>
    <property type="project" value="Ensembl"/>
</dbReference>
<sequence length="128" mass="14266">MYQTVEKRSNFSLPLNKMETIQEIMPFAWEMLSAGPSKGSMKVYLVGGTFAFLGIVSGMAEAACSLFSEQEEPFLEEVMKVPLTVKDQAAEPQTAIPEPDDMEADTEAKAKEMPVLRQRRMSFRAHAS</sequence>
<dbReference type="GeneTree" id="ENSGT00390000005294"/>
<gene>
    <name evidence="2" type="primary">G0S2</name>
</gene>
<dbReference type="RefSeq" id="XP_026852194.1">
    <property type="nucleotide sequence ID" value="XM_026996393.2"/>
</dbReference>
<evidence type="ECO:0008006" key="4">
    <source>
        <dbReference type="Google" id="ProtNLM"/>
    </source>
</evidence>
<dbReference type="Proteomes" id="UP000314983">
    <property type="component" value="Chromosome 22"/>
</dbReference>
<reference evidence="2" key="4">
    <citation type="submission" date="2025-08" db="UniProtKB">
        <authorList>
            <consortium name="Ensembl"/>
        </authorList>
    </citation>
    <scope>IDENTIFICATION</scope>
</reference>
<accession>A0A4W4DWM8</accession>
<dbReference type="AlphaFoldDB" id="A0A4W4DWM8"/>
<dbReference type="GeneID" id="113568207"/>
<dbReference type="Pfam" id="PF15103">
    <property type="entry name" value="G0-G1_switch_2"/>
    <property type="match status" value="1"/>
</dbReference>
<reference evidence="3" key="1">
    <citation type="journal article" date="2014" name="Science">
        <title>Nonhuman genetics. Genomic basis for the convergent evolution of electric organs.</title>
        <authorList>
            <person name="Gallant J.R."/>
            <person name="Traeger L.L."/>
            <person name="Volkening J.D."/>
            <person name="Moffett H."/>
            <person name="Chen P.H."/>
            <person name="Novina C.D."/>
            <person name="Phillips G.N.Jr."/>
            <person name="Anand R."/>
            <person name="Wells G.B."/>
            <person name="Pinch M."/>
            <person name="Guth R."/>
            <person name="Unguez G.A."/>
            <person name="Albert J.S."/>
            <person name="Zakon H.H."/>
            <person name="Samanta M.P."/>
            <person name="Sussman M.R."/>
        </authorList>
    </citation>
    <scope>NUCLEOTIDE SEQUENCE [LARGE SCALE GENOMIC DNA]</scope>
</reference>
<evidence type="ECO:0000313" key="2">
    <source>
        <dbReference type="Ensembl" id="ENSEEEP00000003844.1"/>
    </source>
</evidence>
<feature type="region of interest" description="Disordered" evidence="1">
    <location>
        <begin position="89"/>
        <end position="113"/>
    </location>
</feature>
<organism evidence="2 3">
    <name type="scientific">Electrophorus electricus</name>
    <name type="common">Electric eel</name>
    <name type="synonym">Gymnotus electricus</name>
    <dbReference type="NCBI Taxonomy" id="8005"/>
    <lineage>
        <taxon>Eukaryota</taxon>
        <taxon>Metazoa</taxon>
        <taxon>Chordata</taxon>
        <taxon>Craniata</taxon>
        <taxon>Vertebrata</taxon>
        <taxon>Euteleostomi</taxon>
        <taxon>Actinopterygii</taxon>
        <taxon>Neopterygii</taxon>
        <taxon>Teleostei</taxon>
        <taxon>Ostariophysi</taxon>
        <taxon>Gymnotiformes</taxon>
        <taxon>Gymnotoidei</taxon>
        <taxon>Gymnotidae</taxon>
        <taxon>Electrophorus</taxon>
    </lineage>
</organism>